<accession>M1WEL4</accession>
<evidence type="ECO:0000313" key="2">
    <source>
        <dbReference type="EMBL" id="CCE32873.1"/>
    </source>
</evidence>
<dbReference type="CDD" id="cd00303">
    <property type="entry name" value="retropepsin_like"/>
    <property type="match status" value="1"/>
</dbReference>
<dbReference type="HOGENOM" id="CLU_1038307_0_0_1"/>
<comment type="caution">
    <text evidence="2">The sequence shown here is derived from an EMBL/GenBank/DDBJ whole genome shotgun (WGS) entry which is preliminary data.</text>
</comment>
<keyword evidence="3" id="KW-1185">Reference proteome</keyword>
<reference evidence="2 3" key="1">
    <citation type="journal article" date="2013" name="PLoS Genet.">
        <title>Plant-symbiotic fungi as chemical engineers: Multi-genome analysis of the Clavicipitaceae reveals dynamics of alkaloid loci.</title>
        <authorList>
            <person name="Schardl C.L."/>
            <person name="Young C.A."/>
            <person name="Hesse U."/>
            <person name="Amyotte S.G."/>
            <person name="Andreeva K."/>
            <person name="Calie P.J."/>
            <person name="Fleetwood D.J."/>
            <person name="Haws D.C."/>
            <person name="Moore N."/>
            <person name="Oeser B."/>
            <person name="Panaccione D.G."/>
            <person name="Schweri K.K."/>
            <person name="Voisey C.R."/>
            <person name="Farman M.L."/>
            <person name="Jaromczyk J.W."/>
            <person name="Roe B.A."/>
            <person name="O'Sullivan D.M."/>
            <person name="Scott B."/>
            <person name="Tudzynski P."/>
            <person name="An Z."/>
            <person name="Arnaoudova E.G."/>
            <person name="Bullock C.T."/>
            <person name="Charlton N.D."/>
            <person name="Chen L."/>
            <person name="Cox M."/>
            <person name="Dinkins R.D."/>
            <person name="Florea S."/>
            <person name="Glenn A.E."/>
            <person name="Gordon A."/>
            <person name="Gueldener U."/>
            <person name="Harris D.R."/>
            <person name="Hollin W."/>
            <person name="Jaromczyk J."/>
            <person name="Johnson R.D."/>
            <person name="Khan A.K."/>
            <person name="Leistner E."/>
            <person name="Leuchtmann A."/>
            <person name="Li C."/>
            <person name="Liu J."/>
            <person name="Liu J."/>
            <person name="Liu M."/>
            <person name="Mace W."/>
            <person name="Machado C."/>
            <person name="Nagabhyru P."/>
            <person name="Pan J."/>
            <person name="Schmid J."/>
            <person name="Sugawara K."/>
            <person name="Steiner U."/>
            <person name="Takach J.E."/>
            <person name="Tanaka E."/>
            <person name="Webb J.S."/>
            <person name="Wilson E.V."/>
            <person name="Wiseman J.L."/>
            <person name="Yoshida R."/>
            <person name="Zeng Z."/>
        </authorList>
    </citation>
    <scope>NUCLEOTIDE SEQUENCE [LARGE SCALE GENOMIC DNA]</scope>
    <source>
        <strain evidence="2 3">20.1</strain>
    </source>
</reference>
<dbReference type="AlphaFoldDB" id="M1WEL4"/>
<dbReference type="OrthoDB" id="5507459at2759"/>
<dbReference type="eggNOG" id="ENOG502SWD4">
    <property type="taxonomic scope" value="Eukaryota"/>
</dbReference>
<dbReference type="Proteomes" id="UP000016801">
    <property type="component" value="Unassembled WGS sequence"/>
</dbReference>
<feature type="region of interest" description="Disordered" evidence="1">
    <location>
        <begin position="137"/>
        <end position="171"/>
    </location>
</feature>
<sequence length="268" mass="30253">MIVVFNRARGLARQLIKSRYMSEENPFSSAQEMLAQLEAVFGDHHSFTAAHRFLGSLMFDIKQDDINAFIARVSALADEANIRISQRRSRLYTKLPPGFGFTDHLRLATVNDRVSFESFTRSLTTAVISRKEGFAYRQKNKAPKRKRKRESPSPPRHRRERSERYEARKEDSTVVCAVPQVAQIGRSEPSKEFTVPVEVKNDGIGLKTKALCDTGAGIYLSMTPEFAQRVVRSLKGKIMKLPKPLQLADFSGTSRGVVTDYIRASLTI</sequence>
<name>M1WEL4_CLAP2</name>
<protein>
    <submittedName>
        <fullName evidence="2">Uncharacterized protein</fullName>
    </submittedName>
</protein>
<evidence type="ECO:0000313" key="3">
    <source>
        <dbReference type="Proteomes" id="UP000016801"/>
    </source>
</evidence>
<evidence type="ECO:0000256" key="1">
    <source>
        <dbReference type="SAM" id="MobiDB-lite"/>
    </source>
</evidence>
<proteinExistence type="predicted"/>
<organism evidence="2 3">
    <name type="scientific">Claviceps purpurea (strain 20.1)</name>
    <name type="common">Ergot fungus</name>
    <name type="synonym">Sphacelia segetum</name>
    <dbReference type="NCBI Taxonomy" id="1111077"/>
    <lineage>
        <taxon>Eukaryota</taxon>
        <taxon>Fungi</taxon>
        <taxon>Dikarya</taxon>
        <taxon>Ascomycota</taxon>
        <taxon>Pezizomycotina</taxon>
        <taxon>Sordariomycetes</taxon>
        <taxon>Hypocreomycetidae</taxon>
        <taxon>Hypocreales</taxon>
        <taxon>Clavicipitaceae</taxon>
        <taxon>Claviceps</taxon>
    </lineage>
</organism>
<gene>
    <name evidence="2" type="ORF">CPUR_06738</name>
</gene>
<dbReference type="VEuPathDB" id="FungiDB:CPUR_06738"/>
<dbReference type="STRING" id="1111077.M1WEL4"/>
<feature type="compositionally biased region" description="Basic and acidic residues" evidence="1">
    <location>
        <begin position="160"/>
        <end position="171"/>
    </location>
</feature>
<feature type="compositionally biased region" description="Basic residues" evidence="1">
    <location>
        <begin position="138"/>
        <end position="159"/>
    </location>
</feature>
<dbReference type="EMBL" id="CAGA01000047">
    <property type="protein sequence ID" value="CCE32873.1"/>
    <property type="molecule type" value="Genomic_DNA"/>
</dbReference>